<dbReference type="PANTHER" id="PTHR10890">
    <property type="entry name" value="CYSTEINYL-TRNA SYNTHETASE"/>
    <property type="match status" value="1"/>
</dbReference>
<dbReference type="Pfam" id="PF01406">
    <property type="entry name" value="tRNA-synt_1e"/>
    <property type="match status" value="1"/>
</dbReference>
<dbReference type="Proteomes" id="UP000249799">
    <property type="component" value="Chromosome"/>
</dbReference>
<evidence type="ECO:0000256" key="4">
    <source>
        <dbReference type="ARBA" id="ARBA00022723"/>
    </source>
</evidence>
<dbReference type="SUPFAM" id="SSF47323">
    <property type="entry name" value="Anticodon-binding domain of a subclass of class I aminoacyl-tRNA synthetases"/>
    <property type="match status" value="1"/>
</dbReference>
<reference evidence="11 12" key="1">
    <citation type="submission" date="2018-06" db="EMBL/GenBank/DDBJ databases">
        <title>Lujinxingia sediminis gen. nov. sp. nov., a new facultative anaerobic member of the class Deltaproteobacteria, and proposal of Lujinxingaceae fam. nov.</title>
        <authorList>
            <person name="Guo L.-Y."/>
            <person name="Li C.-M."/>
            <person name="Wang S."/>
            <person name="Du Z.-J."/>
        </authorList>
    </citation>
    <scope>NUCLEOTIDE SEQUENCE [LARGE SCALE GENOMIC DNA]</scope>
    <source>
        <strain evidence="11 12">FA350</strain>
    </source>
</reference>
<organism evidence="11 12">
    <name type="scientific">Bradymonas sediminis</name>
    <dbReference type="NCBI Taxonomy" id="1548548"/>
    <lineage>
        <taxon>Bacteria</taxon>
        <taxon>Deltaproteobacteria</taxon>
        <taxon>Bradymonadales</taxon>
        <taxon>Bradymonadaceae</taxon>
        <taxon>Bradymonas</taxon>
    </lineage>
</organism>
<dbReference type="GO" id="GO:0005524">
    <property type="term" value="F:ATP binding"/>
    <property type="evidence" value="ECO:0007669"/>
    <property type="project" value="UniProtKB-UniRule"/>
</dbReference>
<comment type="similarity">
    <text evidence="1 10">Belongs to the class-I aminoacyl-tRNA synthetase family.</text>
</comment>
<evidence type="ECO:0000256" key="1">
    <source>
        <dbReference type="ARBA" id="ARBA00005594"/>
    </source>
</evidence>
<evidence type="ECO:0000313" key="11">
    <source>
        <dbReference type="EMBL" id="AWV90858.1"/>
    </source>
</evidence>
<feature type="binding site" evidence="10">
    <location>
        <position position="223"/>
    </location>
    <ligand>
        <name>Zn(2+)</name>
        <dbReference type="ChEBI" id="CHEBI:29105"/>
    </ligand>
</feature>
<evidence type="ECO:0000256" key="8">
    <source>
        <dbReference type="ARBA" id="ARBA00022917"/>
    </source>
</evidence>
<evidence type="ECO:0000256" key="3">
    <source>
        <dbReference type="ARBA" id="ARBA00022598"/>
    </source>
</evidence>
<dbReference type="InterPro" id="IPR024909">
    <property type="entry name" value="Cys-tRNA/MSH_ligase"/>
</dbReference>
<dbReference type="NCBIfam" id="TIGR00435">
    <property type="entry name" value="cysS"/>
    <property type="match status" value="1"/>
</dbReference>
<comment type="cofactor">
    <cofactor evidence="10">
        <name>Zn(2+)</name>
        <dbReference type="ChEBI" id="CHEBI:29105"/>
    </cofactor>
    <text evidence="10">Binds 1 zinc ion per subunit.</text>
</comment>
<accession>A0A2Z4FQC1</accession>
<keyword evidence="9 10" id="KW-0030">Aminoacyl-tRNA synthetase</keyword>
<evidence type="ECO:0000256" key="6">
    <source>
        <dbReference type="ARBA" id="ARBA00022833"/>
    </source>
</evidence>
<keyword evidence="3 10" id="KW-0436">Ligase</keyword>
<keyword evidence="7 10" id="KW-0067">ATP-binding</keyword>
<keyword evidence="4 10" id="KW-0479">Metal-binding</keyword>
<feature type="binding site" evidence="10">
    <location>
        <position position="37"/>
    </location>
    <ligand>
        <name>Zn(2+)</name>
        <dbReference type="ChEBI" id="CHEBI:29105"/>
    </ligand>
</feature>
<dbReference type="SMART" id="SM00840">
    <property type="entry name" value="DALR_2"/>
    <property type="match status" value="1"/>
</dbReference>
<dbReference type="PRINTS" id="PR00983">
    <property type="entry name" value="TRNASYNTHCYS"/>
</dbReference>
<sequence length="514" mass="57428">MASDSIKLRPFSIQDTLSGEKRVVEPLVPGKISLYVCGVTVYDLTHIGHARVFVVFDVVQRFIRSLGYDLKYVRNHTDVDDKIIARAAEVGQDPLELSAHFIAELTRDMNALGIAPADVEPTVSTHIPQIIAMVDSLIKQGYAYESDGDVYYRVREFADYGKLSRRRLDDMEAGRSGRVDSEDESAQRKEYPFDFALWKKAKDGETSWESPWGAGRPGWHIECSAMSTHHLGSTIDIHGGGRDLVFPHHENEIAQAEACTHAEFSRNWMHVGMVNVAEVDESGAAIERKMSKSLGNFWTTRDALSGFHAEGIRYFFHATHYRKPITYSMDALNDATDRVEYFYTTLERIDAVLARVDASRASAPAEANFVEGTADTLNSYLDRFEESLADDFNTPKAIAVLGEVAKVGNELTQSAKKPDADRAWTLFKVAEAMQKCGAVLGILQRTPADVLREIRDLRAAALNIDVAEVDRMIVEREEARAAKDWARADALRDKLAALNVEVMDSAQGSTWRFQ</sequence>
<keyword evidence="10" id="KW-0963">Cytoplasm</keyword>
<dbReference type="Gene3D" id="3.40.50.620">
    <property type="entry name" value="HUPs"/>
    <property type="match status" value="1"/>
</dbReference>
<keyword evidence="5 10" id="KW-0547">Nucleotide-binding</keyword>
<dbReference type="Pfam" id="PF09190">
    <property type="entry name" value="DALR_2"/>
    <property type="match status" value="1"/>
</dbReference>
<evidence type="ECO:0000256" key="9">
    <source>
        <dbReference type="ARBA" id="ARBA00023146"/>
    </source>
</evidence>
<name>A0A2Z4FQC1_9DELT</name>
<comment type="subcellular location">
    <subcellularLocation>
        <location evidence="10">Cytoplasm</location>
    </subcellularLocation>
</comment>
<comment type="catalytic activity">
    <reaction evidence="10">
        <text>tRNA(Cys) + L-cysteine + ATP = L-cysteinyl-tRNA(Cys) + AMP + diphosphate</text>
        <dbReference type="Rhea" id="RHEA:17773"/>
        <dbReference type="Rhea" id="RHEA-COMP:9661"/>
        <dbReference type="Rhea" id="RHEA-COMP:9679"/>
        <dbReference type="ChEBI" id="CHEBI:30616"/>
        <dbReference type="ChEBI" id="CHEBI:33019"/>
        <dbReference type="ChEBI" id="CHEBI:35235"/>
        <dbReference type="ChEBI" id="CHEBI:78442"/>
        <dbReference type="ChEBI" id="CHEBI:78517"/>
        <dbReference type="ChEBI" id="CHEBI:456215"/>
        <dbReference type="EC" id="6.1.1.16"/>
    </reaction>
</comment>
<dbReference type="GO" id="GO:0006423">
    <property type="term" value="P:cysteinyl-tRNA aminoacylation"/>
    <property type="evidence" value="ECO:0007669"/>
    <property type="project" value="UniProtKB-UniRule"/>
</dbReference>
<dbReference type="InterPro" id="IPR015803">
    <property type="entry name" value="Cys-tRNA-ligase"/>
</dbReference>
<protein>
    <recommendedName>
        <fullName evidence="10">Cysteine--tRNA ligase</fullName>
        <ecNumber evidence="10">6.1.1.16</ecNumber>
    </recommendedName>
    <alternativeName>
        <fullName evidence="10">Cysteinyl-tRNA synthetase</fullName>
        <shortName evidence="10">CysRS</shortName>
    </alternativeName>
</protein>
<dbReference type="OrthoDB" id="9815130at2"/>
<evidence type="ECO:0000313" key="12">
    <source>
        <dbReference type="Proteomes" id="UP000249799"/>
    </source>
</evidence>
<dbReference type="Gene3D" id="1.20.120.1910">
    <property type="entry name" value="Cysteine-tRNA ligase, C-terminal anti-codon recognition domain"/>
    <property type="match status" value="1"/>
</dbReference>
<feature type="binding site" evidence="10">
    <location>
        <position position="252"/>
    </location>
    <ligand>
        <name>Zn(2+)</name>
        <dbReference type="ChEBI" id="CHEBI:29105"/>
    </ligand>
</feature>
<evidence type="ECO:0000256" key="7">
    <source>
        <dbReference type="ARBA" id="ARBA00022840"/>
    </source>
</evidence>
<dbReference type="RefSeq" id="WP_111336574.1">
    <property type="nucleotide sequence ID" value="NZ_CP030032.1"/>
</dbReference>
<dbReference type="InterPro" id="IPR009080">
    <property type="entry name" value="tRNAsynth_Ia_anticodon-bd"/>
</dbReference>
<dbReference type="SUPFAM" id="SSF52374">
    <property type="entry name" value="Nucleotidylyl transferase"/>
    <property type="match status" value="1"/>
</dbReference>
<gene>
    <name evidence="10" type="primary">cysS</name>
    <name evidence="11" type="ORF">DN745_16635</name>
</gene>
<dbReference type="GO" id="GO:0008270">
    <property type="term" value="F:zinc ion binding"/>
    <property type="evidence" value="ECO:0007669"/>
    <property type="project" value="UniProtKB-UniRule"/>
</dbReference>
<dbReference type="EMBL" id="CP030032">
    <property type="protein sequence ID" value="AWV90858.1"/>
    <property type="molecule type" value="Genomic_DNA"/>
</dbReference>
<dbReference type="GO" id="GO:0005737">
    <property type="term" value="C:cytoplasm"/>
    <property type="evidence" value="ECO:0007669"/>
    <property type="project" value="UniProtKB-SubCell"/>
</dbReference>
<dbReference type="GO" id="GO:0004817">
    <property type="term" value="F:cysteine-tRNA ligase activity"/>
    <property type="evidence" value="ECO:0007669"/>
    <property type="project" value="UniProtKB-UniRule"/>
</dbReference>
<dbReference type="Pfam" id="PF23493">
    <property type="entry name" value="CysS_C"/>
    <property type="match status" value="1"/>
</dbReference>
<feature type="binding site" evidence="10">
    <location>
        <position position="248"/>
    </location>
    <ligand>
        <name>Zn(2+)</name>
        <dbReference type="ChEBI" id="CHEBI:29105"/>
    </ligand>
</feature>
<dbReference type="AlphaFoldDB" id="A0A2Z4FQC1"/>
<proteinExistence type="inferred from homology"/>
<evidence type="ECO:0000256" key="2">
    <source>
        <dbReference type="ARBA" id="ARBA00011245"/>
    </source>
</evidence>
<comment type="subunit">
    <text evidence="2 10">Monomer.</text>
</comment>
<keyword evidence="12" id="KW-1185">Reference proteome</keyword>
<dbReference type="HAMAP" id="MF_00041">
    <property type="entry name" value="Cys_tRNA_synth"/>
    <property type="match status" value="1"/>
</dbReference>
<dbReference type="InterPro" id="IPR014729">
    <property type="entry name" value="Rossmann-like_a/b/a_fold"/>
</dbReference>
<dbReference type="InterPro" id="IPR015273">
    <property type="entry name" value="Cys-tRNA-synt_Ia_DALR"/>
</dbReference>
<dbReference type="InterPro" id="IPR056411">
    <property type="entry name" value="CysS_C"/>
</dbReference>
<dbReference type="EC" id="6.1.1.16" evidence="10"/>
<evidence type="ECO:0000256" key="5">
    <source>
        <dbReference type="ARBA" id="ARBA00022741"/>
    </source>
</evidence>
<dbReference type="PANTHER" id="PTHR10890:SF25">
    <property type="entry name" value="CYSTEINE--TRNA LIGASE, CHLOROPLASTIC_MITOCHONDRIAL"/>
    <property type="match status" value="1"/>
</dbReference>
<dbReference type="InterPro" id="IPR032678">
    <property type="entry name" value="tRNA-synt_1_cat_dom"/>
</dbReference>
<feature type="binding site" evidence="10">
    <location>
        <position position="292"/>
    </location>
    <ligand>
        <name>ATP</name>
        <dbReference type="ChEBI" id="CHEBI:30616"/>
    </ligand>
</feature>
<dbReference type="CDD" id="cd00672">
    <property type="entry name" value="CysRS_core"/>
    <property type="match status" value="1"/>
</dbReference>
<keyword evidence="8 10" id="KW-0648">Protein biosynthesis</keyword>
<dbReference type="KEGG" id="bsed:DN745_16635"/>
<feature type="short sequence motif" description="'KMSKS' region" evidence="10">
    <location>
        <begin position="289"/>
        <end position="293"/>
    </location>
</feature>
<evidence type="ECO:0000256" key="10">
    <source>
        <dbReference type="HAMAP-Rule" id="MF_00041"/>
    </source>
</evidence>
<feature type="short sequence motif" description="'HIGH' region" evidence="10">
    <location>
        <begin position="39"/>
        <end position="49"/>
    </location>
</feature>
<keyword evidence="6 10" id="KW-0862">Zinc</keyword>